<gene>
    <name evidence="2" type="ORF">GRX66_16095</name>
</gene>
<evidence type="ECO:0000313" key="3">
    <source>
        <dbReference type="Proteomes" id="UP000471521"/>
    </source>
</evidence>
<keyword evidence="3" id="KW-1185">Reference proteome</keyword>
<dbReference type="AlphaFoldDB" id="A0A6B0SSM8"/>
<dbReference type="EMBL" id="WUUU01000190">
    <property type="protein sequence ID" value="MXR22042.1"/>
    <property type="molecule type" value="Genomic_DNA"/>
</dbReference>
<evidence type="ECO:0000313" key="2">
    <source>
        <dbReference type="EMBL" id="MXR22042.1"/>
    </source>
</evidence>
<keyword evidence="1" id="KW-0472">Membrane</keyword>
<protein>
    <submittedName>
        <fullName evidence="2">Uncharacterized protein</fullName>
    </submittedName>
</protein>
<reference evidence="2 3" key="1">
    <citation type="submission" date="2019-12" db="EMBL/GenBank/DDBJ databases">
        <title>Isolation and characterization of three novel carbon monoxide-oxidizing members of Halobacteria from salione crusts and soils.</title>
        <authorList>
            <person name="Myers M.R."/>
            <person name="King G.M."/>
        </authorList>
    </citation>
    <scope>NUCLEOTIDE SEQUENCE [LARGE SCALE GENOMIC DNA]</scope>
    <source>
        <strain evidence="2 3">PCN9</strain>
    </source>
</reference>
<accession>A0A6B0SSM8</accession>
<proteinExistence type="predicted"/>
<sequence>MGRQEPSRLGTLLDRTATLGVRALVAGTILGLFAFVTNPVPDPSFPWATLPGAARLPVTQPRIEHWPVTYTIAIWTWVFALPFALLAAYRRFAPRFRFGARTWLVGLPAVLMVALTTYCRFFWPKLYPPSWNAPSYTFVCWGYCSSYVPAWSNLAYAVAALGIAAFALAVSGRASGRRLAAVFGVLSLPLGIPALVYARRA</sequence>
<feature type="transmembrane region" description="Helical" evidence="1">
    <location>
        <begin position="101"/>
        <end position="123"/>
    </location>
</feature>
<dbReference type="RefSeq" id="WP_159527437.1">
    <property type="nucleotide sequence ID" value="NZ_WUUU01000190.1"/>
</dbReference>
<feature type="transmembrane region" description="Helical" evidence="1">
    <location>
        <begin position="12"/>
        <end position="36"/>
    </location>
</feature>
<name>A0A6B0SSM8_9EURY</name>
<evidence type="ECO:0000256" key="1">
    <source>
        <dbReference type="SAM" id="Phobius"/>
    </source>
</evidence>
<feature type="transmembrane region" description="Helical" evidence="1">
    <location>
        <begin position="154"/>
        <end position="172"/>
    </location>
</feature>
<feature type="transmembrane region" description="Helical" evidence="1">
    <location>
        <begin position="68"/>
        <end position="89"/>
    </location>
</feature>
<dbReference type="OrthoDB" id="320857at2157"/>
<organism evidence="2 3">
    <name type="scientific">Halobacterium bonnevillei</name>
    <dbReference type="NCBI Taxonomy" id="2692200"/>
    <lineage>
        <taxon>Archaea</taxon>
        <taxon>Methanobacteriati</taxon>
        <taxon>Methanobacteriota</taxon>
        <taxon>Stenosarchaea group</taxon>
        <taxon>Halobacteria</taxon>
        <taxon>Halobacteriales</taxon>
        <taxon>Halobacteriaceae</taxon>
        <taxon>Halobacterium</taxon>
    </lineage>
</organism>
<keyword evidence="1" id="KW-1133">Transmembrane helix</keyword>
<keyword evidence="1" id="KW-0812">Transmembrane</keyword>
<comment type="caution">
    <text evidence="2">The sequence shown here is derived from an EMBL/GenBank/DDBJ whole genome shotgun (WGS) entry which is preliminary data.</text>
</comment>
<dbReference type="Proteomes" id="UP000471521">
    <property type="component" value="Unassembled WGS sequence"/>
</dbReference>
<feature type="transmembrane region" description="Helical" evidence="1">
    <location>
        <begin position="179"/>
        <end position="198"/>
    </location>
</feature>